<evidence type="ECO:0000313" key="3">
    <source>
        <dbReference type="Proteomes" id="UP000750711"/>
    </source>
</evidence>
<feature type="non-terminal residue" evidence="2">
    <location>
        <position position="1"/>
    </location>
</feature>
<proteinExistence type="predicted"/>
<dbReference type="EMBL" id="JAGHQM010003897">
    <property type="protein sequence ID" value="KAH0538903.1"/>
    <property type="molecule type" value="Genomic_DNA"/>
</dbReference>
<accession>A0A9P8KZF9</accession>
<reference evidence="2" key="1">
    <citation type="submission" date="2021-03" db="EMBL/GenBank/DDBJ databases">
        <title>Comparative genomics and phylogenomic investigation of the class Geoglossomycetes provide insights into ecological specialization and systematics.</title>
        <authorList>
            <person name="Melie T."/>
            <person name="Pirro S."/>
            <person name="Miller A.N."/>
            <person name="Quandt A."/>
        </authorList>
    </citation>
    <scope>NUCLEOTIDE SEQUENCE</scope>
    <source>
        <strain evidence="2">CAQ_001_2017</strain>
    </source>
</reference>
<keyword evidence="3" id="KW-1185">Reference proteome</keyword>
<evidence type="ECO:0000313" key="2">
    <source>
        <dbReference type="EMBL" id="KAH0538903.1"/>
    </source>
</evidence>
<name>A0A9P8KZF9_9PEZI</name>
<protein>
    <submittedName>
        <fullName evidence="2">Uncharacterized protein</fullName>
    </submittedName>
</protein>
<gene>
    <name evidence="2" type="ORF">GP486_008748</name>
</gene>
<organism evidence="2 3">
    <name type="scientific">Trichoglossum hirsutum</name>
    <dbReference type="NCBI Taxonomy" id="265104"/>
    <lineage>
        <taxon>Eukaryota</taxon>
        <taxon>Fungi</taxon>
        <taxon>Dikarya</taxon>
        <taxon>Ascomycota</taxon>
        <taxon>Pezizomycotina</taxon>
        <taxon>Geoglossomycetes</taxon>
        <taxon>Geoglossales</taxon>
        <taxon>Geoglossaceae</taxon>
        <taxon>Trichoglossum</taxon>
    </lineage>
</organism>
<dbReference type="AlphaFoldDB" id="A0A9P8KZF9"/>
<comment type="caution">
    <text evidence="2">The sequence shown here is derived from an EMBL/GenBank/DDBJ whole genome shotgun (WGS) entry which is preliminary data.</text>
</comment>
<sequence length="144" mass="16820">SSRRSAKNGRHVRRMRRISARPKKSVNARLLRLLVRASRRAPLIPLRRRQQVRILPAFVLNSRRLRISLHKPVRFLRGTTRGHQVGLNRYNSMAIINYTRITPSLLTDRATRCTNNVKHPYKATKKPTLMLSQILMFPQPIINN</sequence>
<feature type="non-terminal residue" evidence="2">
    <location>
        <position position="144"/>
    </location>
</feature>
<dbReference type="Proteomes" id="UP000750711">
    <property type="component" value="Unassembled WGS sequence"/>
</dbReference>
<evidence type="ECO:0000256" key="1">
    <source>
        <dbReference type="SAM" id="MobiDB-lite"/>
    </source>
</evidence>
<feature type="region of interest" description="Disordered" evidence="1">
    <location>
        <begin position="1"/>
        <end position="21"/>
    </location>
</feature>